<gene>
    <name evidence="1" type="ORF">GUJ93_ZPchr0010g8465</name>
</gene>
<reference evidence="1" key="2">
    <citation type="submission" date="2021-02" db="EMBL/GenBank/DDBJ databases">
        <authorList>
            <person name="Kimball J.A."/>
            <person name="Haas M.W."/>
            <person name="Macchietto M."/>
            <person name="Kono T."/>
            <person name="Duquette J."/>
            <person name="Shao M."/>
        </authorList>
    </citation>
    <scope>NUCLEOTIDE SEQUENCE</scope>
    <source>
        <tissue evidence="1">Fresh leaf tissue</tissue>
    </source>
</reference>
<evidence type="ECO:0000313" key="2">
    <source>
        <dbReference type="Proteomes" id="UP000729402"/>
    </source>
</evidence>
<organism evidence="1 2">
    <name type="scientific">Zizania palustris</name>
    <name type="common">Northern wild rice</name>
    <dbReference type="NCBI Taxonomy" id="103762"/>
    <lineage>
        <taxon>Eukaryota</taxon>
        <taxon>Viridiplantae</taxon>
        <taxon>Streptophyta</taxon>
        <taxon>Embryophyta</taxon>
        <taxon>Tracheophyta</taxon>
        <taxon>Spermatophyta</taxon>
        <taxon>Magnoliopsida</taxon>
        <taxon>Liliopsida</taxon>
        <taxon>Poales</taxon>
        <taxon>Poaceae</taxon>
        <taxon>BOP clade</taxon>
        <taxon>Oryzoideae</taxon>
        <taxon>Oryzeae</taxon>
        <taxon>Zizaniinae</taxon>
        <taxon>Zizania</taxon>
    </lineage>
</organism>
<name>A0A8J5THN8_ZIZPA</name>
<proteinExistence type="predicted"/>
<comment type="caution">
    <text evidence="1">The sequence shown here is derived from an EMBL/GenBank/DDBJ whole genome shotgun (WGS) entry which is preliminary data.</text>
</comment>
<protein>
    <submittedName>
        <fullName evidence="1">Uncharacterized protein</fullName>
    </submittedName>
</protein>
<keyword evidence="2" id="KW-1185">Reference proteome</keyword>
<sequence>MHFFPSGGQLKQSAQADILFSHGKSFIAGPAGAAHAKPSQHVSRQRAAGSLRQLFDWQLAQRTRKKKKPFD</sequence>
<evidence type="ECO:0000313" key="1">
    <source>
        <dbReference type="EMBL" id="KAG8083783.1"/>
    </source>
</evidence>
<dbReference type="EMBL" id="JAAALK010000082">
    <property type="protein sequence ID" value="KAG8083783.1"/>
    <property type="molecule type" value="Genomic_DNA"/>
</dbReference>
<reference evidence="1" key="1">
    <citation type="journal article" date="2021" name="bioRxiv">
        <title>Whole Genome Assembly and Annotation of Northern Wild Rice, Zizania palustris L., Supports a Whole Genome Duplication in the Zizania Genus.</title>
        <authorList>
            <person name="Haas M."/>
            <person name="Kono T."/>
            <person name="Macchietto M."/>
            <person name="Millas R."/>
            <person name="McGilp L."/>
            <person name="Shao M."/>
            <person name="Duquette J."/>
            <person name="Hirsch C.N."/>
            <person name="Kimball J."/>
        </authorList>
    </citation>
    <scope>NUCLEOTIDE SEQUENCE</scope>
    <source>
        <tissue evidence="1">Fresh leaf tissue</tissue>
    </source>
</reference>
<dbReference type="Proteomes" id="UP000729402">
    <property type="component" value="Unassembled WGS sequence"/>
</dbReference>
<dbReference type="AlphaFoldDB" id="A0A8J5THN8"/>
<accession>A0A8J5THN8</accession>